<evidence type="ECO:0000313" key="2">
    <source>
        <dbReference type="Proteomes" id="UP001162501"/>
    </source>
</evidence>
<dbReference type="EMBL" id="OX596086">
    <property type="protein sequence ID" value="CAI9699224.1"/>
    <property type="molecule type" value="Genomic_DNA"/>
</dbReference>
<evidence type="ECO:0000313" key="1">
    <source>
        <dbReference type="EMBL" id="CAI9699224.1"/>
    </source>
</evidence>
<dbReference type="Proteomes" id="UP001162501">
    <property type="component" value="Chromosome 2"/>
</dbReference>
<organism evidence="1 2">
    <name type="scientific">Rangifer tarandus platyrhynchus</name>
    <name type="common">Svalbard reindeer</name>
    <dbReference type="NCBI Taxonomy" id="3082113"/>
    <lineage>
        <taxon>Eukaryota</taxon>
        <taxon>Metazoa</taxon>
        <taxon>Chordata</taxon>
        <taxon>Craniata</taxon>
        <taxon>Vertebrata</taxon>
        <taxon>Euteleostomi</taxon>
        <taxon>Mammalia</taxon>
        <taxon>Eutheria</taxon>
        <taxon>Laurasiatheria</taxon>
        <taxon>Artiodactyla</taxon>
        <taxon>Ruminantia</taxon>
        <taxon>Pecora</taxon>
        <taxon>Cervidae</taxon>
        <taxon>Odocoileinae</taxon>
        <taxon>Rangifer</taxon>
    </lineage>
</organism>
<name>A0ACB0EG44_RANTA</name>
<sequence>MFARAGRRGRCVTYREASICGILPQVAPPAGLEKQPEPTRGTRRTGMADQGETRKGKRLQTPCAPRGALHGSPGGRRAPGSGLCSAVPMPRPASVRVLRLRRLLWRRRGLQLRRRRRPSGASPTPDSQSSGPPPPANSWPGSRDRGAHPPCRRRRRRLLPHTLAPDRAAPHPPWA</sequence>
<proteinExistence type="predicted"/>
<gene>
    <name evidence="1" type="ORF">MRATA1EN3_LOCUS10437</name>
</gene>
<reference evidence="1" key="1">
    <citation type="submission" date="2023-05" db="EMBL/GenBank/DDBJ databases">
        <authorList>
            <consortium name="ELIXIR-Norway"/>
        </authorList>
    </citation>
    <scope>NUCLEOTIDE SEQUENCE</scope>
</reference>
<protein>
    <submittedName>
        <fullName evidence="1">Uncharacterized protein</fullName>
    </submittedName>
</protein>
<accession>A0ACB0EG44</accession>